<sequence length="309" mass="35315">VIKMDSENLYEEITQRQRKEKKELQCKIQALKKSATKGDKKRKKEVTEEIMKLETELEKKHVEELANASEAGKKDNSVTNLTDAVNNLSTSDPLPEDGLDEVPGLKQHRITKAQRRREKKAIQMKERELRISEQEAENVYGARQIETETIKNILKERGLMIHEIPSDGNCLYCAVDHQLKECRGSAPGVKELRQKTGNILRENCNEYLPFLSHPDTGEMLTESQFYEYCEQVAQTSAWGGQVELRALSEALKCCIEVIQAEGPPMIVGEAYSKDGEPKLILTYHRRMYSLGEHYNSVREYIDESILAPC</sequence>
<dbReference type="PANTHER" id="PTHR12419:SF10">
    <property type="entry name" value="DEUBIQUITINASE OTUD6B"/>
    <property type="match status" value="1"/>
</dbReference>
<dbReference type="PANTHER" id="PTHR12419">
    <property type="entry name" value="OTU DOMAIN CONTAINING PROTEIN"/>
    <property type="match status" value="1"/>
</dbReference>
<dbReference type="PROSITE" id="PS50802">
    <property type="entry name" value="OTU"/>
    <property type="match status" value="1"/>
</dbReference>
<evidence type="ECO:0000259" key="8">
    <source>
        <dbReference type="PROSITE" id="PS50802"/>
    </source>
</evidence>
<dbReference type="InterPro" id="IPR003323">
    <property type="entry name" value="OTU_dom"/>
</dbReference>
<evidence type="ECO:0000256" key="4">
    <source>
        <dbReference type="ARBA" id="ARBA00022786"/>
    </source>
</evidence>
<evidence type="ECO:0000256" key="1">
    <source>
        <dbReference type="ARBA" id="ARBA00000707"/>
    </source>
</evidence>
<dbReference type="Pfam" id="PF02338">
    <property type="entry name" value="OTU"/>
    <property type="match status" value="1"/>
</dbReference>
<comment type="catalytic activity">
    <reaction evidence="1">
        <text>Thiol-dependent hydrolysis of ester, thioester, amide, peptide and isopeptide bonds formed by the C-terminal Gly of ubiquitin (a 76-residue protein attached to proteins as an intracellular targeting signal).</text>
        <dbReference type="EC" id="3.4.19.12"/>
    </reaction>
</comment>
<reference evidence="9" key="2">
    <citation type="journal article" date="2017" name="J. Med. Entomol.">
        <title>Transcriptome Analysis of the Triatoma infestans (Hemiptera: Reduviidae) Integument.</title>
        <authorList>
            <person name="Calderon-Fernandez G.M."/>
            <person name="Moriconi D.E."/>
            <person name="Dulbecco A.B."/>
            <person name="Juarez M.P."/>
        </authorList>
    </citation>
    <scope>NUCLEOTIDE SEQUENCE</scope>
    <source>
        <strain evidence="9">Int1</strain>
        <tissue evidence="9">Integument</tissue>
    </source>
</reference>
<dbReference type="FunFam" id="3.90.70.80:FF:000003">
    <property type="entry name" value="OTU domain-containing protein 6B"/>
    <property type="match status" value="1"/>
</dbReference>
<proteinExistence type="predicted"/>
<feature type="domain" description="OTU" evidence="8">
    <location>
        <begin position="159"/>
        <end position="300"/>
    </location>
</feature>
<keyword evidence="7" id="KW-0175">Coiled coil</keyword>
<dbReference type="InterPro" id="IPR038765">
    <property type="entry name" value="Papain-like_cys_pep_sf"/>
</dbReference>
<dbReference type="InterPro" id="IPR049772">
    <property type="entry name" value="OTU_OTUD6"/>
</dbReference>
<dbReference type="InterPro" id="IPR050704">
    <property type="entry name" value="Peptidase_C85-like"/>
</dbReference>
<evidence type="ECO:0000256" key="6">
    <source>
        <dbReference type="ARBA" id="ARBA00022807"/>
    </source>
</evidence>
<feature type="coiled-coil region" evidence="7">
    <location>
        <begin position="14"/>
        <end position="63"/>
    </location>
</feature>
<name>A0A170Z9L5_TRIIF</name>
<dbReference type="CDD" id="cd22761">
    <property type="entry name" value="OTU_OTUD6"/>
    <property type="match status" value="1"/>
</dbReference>
<feature type="non-terminal residue" evidence="9">
    <location>
        <position position="1"/>
    </location>
</feature>
<keyword evidence="4" id="KW-0833">Ubl conjugation pathway</keyword>
<dbReference type="SUPFAM" id="SSF54001">
    <property type="entry name" value="Cysteine proteinases"/>
    <property type="match status" value="1"/>
</dbReference>
<evidence type="ECO:0000256" key="7">
    <source>
        <dbReference type="SAM" id="Coils"/>
    </source>
</evidence>
<accession>A0A170Z9L5</accession>
<dbReference type="GO" id="GO:0004843">
    <property type="term" value="F:cysteine-type deubiquitinase activity"/>
    <property type="evidence" value="ECO:0007669"/>
    <property type="project" value="UniProtKB-EC"/>
</dbReference>
<evidence type="ECO:0000313" key="9">
    <source>
        <dbReference type="EMBL" id="JAS00724.1"/>
    </source>
</evidence>
<dbReference type="AlphaFoldDB" id="A0A170Z9L5"/>
<protein>
    <recommendedName>
        <fullName evidence="2">ubiquitinyl hydrolase 1</fullName>
        <ecNumber evidence="2">3.4.19.12</ecNumber>
    </recommendedName>
</protein>
<evidence type="ECO:0000256" key="2">
    <source>
        <dbReference type="ARBA" id="ARBA00012759"/>
    </source>
</evidence>
<evidence type="ECO:0000256" key="5">
    <source>
        <dbReference type="ARBA" id="ARBA00022801"/>
    </source>
</evidence>
<organism evidence="9">
    <name type="scientific">Triatoma infestans</name>
    <name type="common">Assassin bug</name>
    <dbReference type="NCBI Taxonomy" id="30076"/>
    <lineage>
        <taxon>Eukaryota</taxon>
        <taxon>Metazoa</taxon>
        <taxon>Ecdysozoa</taxon>
        <taxon>Arthropoda</taxon>
        <taxon>Hexapoda</taxon>
        <taxon>Insecta</taxon>
        <taxon>Pterygota</taxon>
        <taxon>Neoptera</taxon>
        <taxon>Paraneoptera</taxon>
        <taxon>Hemiptera</taxon>
        <taxon>Heteroptera</taxon>
        <taxon>Panheteroptera</taxon>
        <taxon>Cimicomorpha</taxon>
        <taxon>Reduviidae</taxon>
        <taxon>Triatominae</taxon>
        <taxon>Triatoma</taxon>
    </lineage>
</organism>
<dbReference type="GO" id="GO:0016579">
    <property type="term" value="P:protein deubiquitination"/>
    <property type="evidence" value="ECO:0007669"/>
    <property type="project" value="TreeGrafter"/>
</dbReference>
<dbReference type="Gene3D" id="3.90.70.80">
    <property type="match status" value="1"/>
</dbReference>
<dbReference type="EC" id="3.4.19.12" evidence="2"/>
<dbReference type="EMBL" id="GEMB01002462">
    <property type="protein sequence ID" value="JAS00724.1"/>
    <property type="molecule type" value="Transcribed_RNA"/>
</dbReference>
<evidence type="ECO:0000256" key="3">
    <source>
        <dbReference type="ARBA" id="ARBA00022670"/>
    </source>
</evidence>
<reference evidence="9" key="1">
    <citation type="submission" date="2016-04" db="EMBL/GenBank/DDBJ databases">
        <authorList>
            <person name="Calderon-Fernandez G.M.Sr."/>
        </authorList>
    </citation>
    <scope>NUCLEOTIDE SEQUENCE</scope>
    <source>
        <strain evidence="9">Int1</strain>
        <tissue evidence="9">Integument</tissue>
    </source>
</reference>
<dbReference type="GO" id="GO:0006508">
    <property type="term" value="P:proteolysis"/>
    <property type="evidence" value="ECO:0007669"/>
    <property type="project" value="UniProtKB-KW"/>
</dbReference>
<keyword evidence="6" id="KW-0788">Thiol protease</keyword>
<keyword evidence="5" id="KW-0378">Hydrolase</keyword>
<keyword evidence="3" id="KW-0645">Protease</keyword>